<reference evidence="10 11" key="1">
    <citation type="journal article" date="2018" name="Sci. Rep.">
        <title>Comparative analysis of the Pocillopora damicornis genome highlights role of immune system in coral evolution.</title>
        <authorList>
            <person name="Cunning R."/>
            <person name="Bay R.A."/>
            <person name="Gillette P."/>
            <person name="Baker A.C."/>
            <person name="Traylor-Knowles N."/>
        </authorList>
    </citation>
    <scope>NUCLEOTIDE SEQUENCE [LARGE SCALE GENOMIC DNA]</scope>
    <source>
        <strain evidence="10">RSMAS</strain>
        <tissue evidence="10">Whole animal</tissue>
    </source>
</reference>
<evidence type="ECO:0000256" key="7">
    <source>
        <dbReference type="ARBA" id="ARBA00023157"/>
    </source>
</evidence>
<feature type="domain" description="BPTI/Kunitz inhibitor" evidence="9">
    <location>
        <begin position="94"/>
        <end position="144"/>
    </location>
</feature>
<protein>
    <recommendedName>
        <fullName evidence="9">BPTI/Kunitz inhibitor domain-containing protein</fullName>
    </recommendedName>
</protein>
<organism evidence="10 11">
    <name type="scientific">Pocillopora damicornis</name>
    <name type="common">Cauliflower coral</name>
    <name type="synonym">Millepora damicornis</name>
    <dbReference type="NCBI Taxonomy" id="46731"/>
    <lineage>
        <taxon>Eukaryota</taxon>
        <taxon>Metazoa</taxon>
        <taxon>Cnidaria</taxon>
        <taxon>Anthozoa</taxon>
        <taxon>Hexacorallia</taxon>
        <taxon>Scleractinia</taxon>
        <taxon>Astrocoeniina</taxon>
        <taxon>Pocilloporidae</taxon>
        <taxon>Pocillopora</taxon>
    </lineage>
</organism>
<feature type="domain" description="BPTI/Kunitz inhibitor" evidence="9">
    <location>
        <begin position="226"/>
        <end position="276"/>
    </location>
</feature>
<dbReference type="PANTHER" id="PTHR10083">
    <property type="entry name" value="KUNITZ-TYPE PROTEASE INHIBITOR-RELATED"/>
    <property type="match status" value="1"/>
</dbReference>
<dbReference type="InterPro" id="IPR036880">
    <property type="entry name" value="Kunitz_BPTI_sf"/>
</dbReference>
<keyword evidence="8" id="KW-0166">Nematocyst</keyword>
<dbReference type="EMBL" id="RCHS01002783">
    <property type="protein sequence ID" value="RMX45786.1"/>
    <property type="molecule type" value="Genomic_DNA"/>
</dbReference>
<evidence type="ECO:0000256" key="5">
    <source>
        <dbReference type="ARBA" id="ARBA00022690"/>
    </source>
</evidence>
<keyword evidence="4" id="KW-0964">Secreted</keyword>
<dbReference type="Pfam" id="PF00014">
    <property type="entry name" value="Kunitz_BPTI"/>
    <property type="match status" value="3"/>
</dbReference>
<evidence type="ECO:0000256" key="4">
    <source>
        <dbReference type="ARBA" id="ARBA00022525"/>
    </source>
</evidence>
<dbReference type="InterPro" id="IPR002223">
    <property type="entry name" value="Kunitz_BPTI"/>
</dbReference>
<dbReference type="PANTHER" id="PTHR10083:SF374">
    <property type="entry name" value="BPTI_KUNITZ INHIBITOR DOMAIN-CONTAINING PROTEIN"/>
    <property type="match status" value="1"/>
</dbReference>
<comment type="caution">
    <text evidence="10">The sequence shown here is derived from an EMBL/GenBank/DDBJ whole genome shotgun (WGS) entry which is preliminary data.</text>
</comment>
<dbReference type="CDD" id="cd00109">
    <property type="entry name" value="Kunitz-type"/>
    <property type="match status" value="3"/>
</dbReference>
<dbReference type="AlphaFoldDB" id="A0A3M6TWL8"/>
<keyword evidence="6" id="KW-0722">Serine protease inhibitor</keyword>
<dbReference type="FunFam" id="4.10.410.10:FF:000006">
    <property type="entry name" value="Serine peptidase inhibitor, Kunitz type 1"/>
    <property type="match status" value="1"/>
</dbReference>
<gene>
    <name evidence="10" type="ORF">pdam_00004136</name>
</gene>
<comment type="subcellular location">
    <subcellularLocation>
        <location evidence="1">Nematocyst</location>
    </subcellularLocation>
    <subcellularLocation>
        <location evidence="2">Secreted</location>
    </subcellularLocation>
</comment>
<proteinExistence type="inferred from homology"/>
<evidence type="ECO:0000256" key="3">
    <source>
        <dbReference type="ARBA" id="ARBA00007226"/>
    </source>
</evidence>
<dbReference type="GO" id="GO:0004867">
    <property type="term" value="F:serine-type endopeptidase inhibitor activity"/>
    <property type="evidence" value="ECO:0007669"/>
    <property type="project" value="UniProtKB-KW"/>
</dbReference>
<dbReference type="Proteomes" id="UP000275408">
    <property type="component" value="Unassembled WGS sequence"/>
</dbReference>
<evidence type="ECO:0000256" key="1">
    <source>
        <dbReference type="ARBA" id="ARBA00004532"/>
    </source>
</evidence>
<dbReference type="SMART" id="SM00131">
    <property type="entry name" value="KU"/>
    <property type="match status" value="3"/>
</dbReference>
<dbReference type="PRINTS" id="PR00759">
    <property type="entry name" value="BASICPTASE"/>
</dbReference>
<dbReference type="FunFam" id="4.10.410.10:FF:000004">
    <property type="entry name" value="Tissue factor pathway inhibitor"/>
    <property type="match status" value="1"/>
</dbReference>
<sequence length="305" mass="34539">MEGSAGPYIARQLTSNIEKVISSPTLSRHNSDLLIKGSIFRCESHIKHRKSSSILKESTSKMKLAGFIAAYMFLVFFFTDLQAEKDYSRLEEVCRLPKKRGPCWDASVRYFYDANTRKCKPFIYGGCLGNKNNFCSLQACQMKCPDVQAEKDRSSMNEVCRLREEPGPCRAAFPRFFFDTNTGQCRLFIYGGCQGNKNNFRSLQACRMKCSNLHAAKDCSDLNEACRQPKEVGPCRAAFPRFFFDANIGQCRKFIYGGCLGNKNNFPSLQACQTKCPKLHILEEDPCGQDPPLPPIRMDLNADRD</sequence>
<keyword evidence="5" id="KW-0646">Protease inhibitor</keyword>
<evidence type="ECO:0000313" key="10">
    <source>
        <dbReference type="EMBL" id="RMX45786.1"/>
    </source>
</evidence>
<comment type="similarity">
    <text evidence="3">Belongs to the venom Kunitz-type family. Sea anemone type 2 potassium channel toxin subfamily.</text>
</comment>
<accession>A0A3M6TWL8</accession>
<dbReference type="PROSITE" id="PS00280">
    <property type="entry name" value="BPTI_KUNITZ_1"/>
    <property type="match status" value="3"/>
</dbReference>
<name>A0A3M6TWL8_POCDA</name>
<feature type="domain" description="BPTI/Kunitz inhibitor" evidence="9">
    <location>
        <begin position="160"/>
        <end position="210"/>
    </location>
</feature>
<dbReference type="Gene3D" id="4.10.410.10">
    <property type="entry name" value="Pancreatic trypsin inhibitor Kunitz domain"/>
    <property type="match status" value="3"/>
</dbReference>
<keyword evidence="7" id="KW-1015">Disulfide bond</keyword>
<evidence type="ECO:0000256" key="8">
    <source>
        <dbReference type="ARBA" id="ARBA00023331"/>
    </source>
</evidence>
<evidence type="ECO:0000313" key="11">
    <source>
        <dbReference type="Proteomes" id="UP000275408"/>
    </source>
</evidence>
<dbReference type="PROSITE" id="PS50279">
    <property type="entry name" value="BPTI_KUNITZ_2"/>
    <property type="match status" value="3"/>
</dbReference>
<dbReference type="SUPFAM" id="SSF57362">
    <property type="entry name" value="BPTI-like"/>
    <property type="match status" value="3"/>
</dbReference>
<evidence type="ECO:0000256" key="6">
    <source>
        <dbReference type="ARBA" id="ARBA00022900"/>
    </source>
</evidence>
<dbReference type="GO" id="GO:0042151">
    <property type="term" value="C:nematocyst"/>
    <property type="evidence" value="ECO:0007669"/>
    <property type="project" value="UniProtKB-SubCell"/>
</dbReference>
<dbReference type="InterPro" id="IPR020901">
    <property type="entry name" value="Prtase_inh_Kunz-CS"/>
</dbReference>
<dbReference type="InterPro" id="IPR050098">
    <property type="entry name" value="TFPI/VKTCI-like"/>
</dbReference>
<dbReference type="GO" id="GO:0005615">
    <property type="term" value="C:extracellular space"/>
    <property type="evidence" value="ECO:0007669"/>
    <property type="project" value="TreeGrafter"/>
</dbReference>
<keyword evidence="11" id="KW-1185">Reference proteome</keyword>
<evidence type="ECO:0000259" key="9">
    <source>
        <dbReference type="PROSITE" id="PS50279"/>
    </source>
</evidence>
<evidence type="ECO:0000256" key="2">
    <source>
        <dbReference type="ARBA" id="ARBA00004613"/>
    </source>
</evidence>
<dbReference type="OrthoDB" id="5950222at2759"/>